<organism evidence="2 3">
    <name type="scientific">Clostridium manihotivorum</name>
    <dbReference type="NCBI Taxonomy" id="2320868"/>
    <lineage>
        <taxon>Bacteria</taxon>
        <taxon>Bacillati</taxon>
        <taxon>Bacillota</taxon>
        <taxon>Clostridia</taxon>
        <taxon>Eubacteriales</taxon>
        <taxon>Clostridiaceae</taxon>
        <taxon>Clostridium</taxon>
    </lineage>
</organism>
<gene>
    <name evidence="2" type="ORF">C1I91_11245</name>
</gene>
<dbReference type="SUPFAM" id="SSF69593">
    <property type="entry name" value="Glycerol-3-phosphate (1)-acyltransferase"/>
    <property type="match status" value="1"/>
</dbReference>
<dbReference type="OrthoDB" id="2080154at2"/>
<accession>A0A3R5QTH1</accession>
<dbReference type="EMBL" id="CP025746">
    <property type="protein sequence ID" value="QAA32176.1"/>
    <property type="molecule type" value="Genomic_DNA"/>
</dbReference>
<dbReference type="Pfam" id="PF01553">
    <property type="entry name" value="Acyltransferase"/>
    <property type="match status" value="1"/>
</dbReference>
<evidence type="ECO:0000259" key="1">
    <source>
        <dbReference type="SMART" id="SM00563"/>
    </source>
</evidence>
<dbReference type="AlphaFoldDB" id="A0A3R5QTH1"/>
<reference evidence="2 3" key="1">
    <citation type="submission" date="2018-01" db="EMBL/GenBank/DDBJ databases">
        <title>Genome Sequencing and Assembly of Anaerobacter polyendosporus strain CT4.</title>
        <authorList>
            <person name="Tachaapaikoon C."/>
            <person name="Sutheeworapong S."/>
            <person name="Jenjaroenpun P."/>
            <person name="Wongsurawat T."/>
            <person name="Nookeaw I."/>
            <person name="Cheawchanlertfa P."/>
            <person name="Kosugi A."/>
            <person name="Cheevadhanarak S."/>
            <person name="Ratanakhanokchai K."/>
        </authorList>
    </citation>
    <scope>NUCLEOTIDE SEQUENCE [LARGE SCALE GENOMIC DNA]</scope>
    <source>
        <strain evidence="2 3">CT4</strain>
    </source>
</reference>
<evidence type="ECO:0000313" key="2">
    <source>
        <dbReference type="EMBL" id="QAA32176.1"/>
    </source>
</evidence>
<feature type="domain" description="Phospholipid/glycerol acyltransferase" evidence="1">
    <location>
        <begin position="59"/>
        <end position="192"/>
    </location>
</feature>
<dbReference type="RefSeq" id="WP_128212969.1">
    <property type="nucleotide sequence ID" value="NZ_CP025746.1"/>
</dbReference>
<dbReference type="SMART" id="SM00563">
    <property type="entry name" value="PlsC"/>
    <property type="match status" value="1"/>
</dbReference>
<keyword evidence="3" id="KW-1185">Reference proteome</keyword>
<proteinExistence type="predicted"/>
<evidence type="ECO:0000313" key="3">
    <source>
        <dbReference type="Proteomes" id="UP000286268"/>
    </source>
</evidence>
<dbReference type="KEGG" id="cmah:C1I91_11245"/>
<dbReference type="GO" id="GO:0016746">
    <property type="term" value="F:acyltransferase activity"/>
    <property type="evidence" value="ECO:0007669"/>
    <property type="project" value="InterPro"/>
</dbReference>
<protein>
    <recommendedName>
        <fullName evidence="1">Phospholipid/glycerol acyltransferase domain-containing protein</fullName>
    </recommendedName>
</protein>
<sequence>MHLFNASSLFNENAKKEILSVVNNQEKLRNKIIEAKKKLLKIYNFKAYNVPEDFTTTSYIIASNHLTDCDAPLIMSYYYELMHQVIDTYPELFVFAKENCFNGVSIPKELIPILEFENVFAVDRKSSGGSIATIRVAEKWFAEGEKPKHFLIFYQGTIYDINKERTEDIERGAFWLARLLEIPVLPAFIEQAVEGAENRLVFGEPIFIPKDCRNFDNHKQLWVERVIEAQNKLETLTGIPAREAVIDEEHQTRKRFKPTN</sequence>
<name>A0A3R5QTH1_9CLOT</name>
<dbReference type="InterPro" id="IPR002123">
    <property type="entry name" value="Plipid/glycerol_acylTrfase"/>
</dbReference>
<dbReference type="Proteomes" id="UP000286268">
    <property type="component" value="Chromosome"/>
</dbReference>